<sequence>MIRAQRRVRTSARGEKMCTARTTSRLDVFIDCRPSLGEGGTCGDETASSESRRGTVQVFRRHSDSTLNHLDTSRLTLDARATRHSTLQDGR</sequence>
<accession>A0AAE1B8N1</accession>
<evidence type="ECO:0000313" key="1">
    <source>
        <dbReference type="EMBL" id="KAK3801484.1"/>
    </source>
</evidence>
<name>A0AAE1B8N1_9GAST</name>
<comment type="caution">
    <text evidence="1">The sequence shown here is derived from an EMBL/GenBank/DDBJ whole genome shotgun (WGS) entry which is preliminary data.</text>
</comment>
<proteinExistence type="predicted"/>
<evidence type="ECO:0000313" key="2">
    <source>
        <dbReference type="Proteomes" id="UP001283361"/>
    </source>
</evidence>
<gene>
    <name evidence="1" type="ORF">RRG08_010064</name>
</gene>
<organism evidence="1 2">
    <name type="scientific">Elysia crispata</name>
    <name type="common">lettuce slug</name>
    <dbReference type="NCBI Taxonomy" id="231223"/>
    <lineage>
        <taxon>Eukaryota</taxon>
        <taxon>Metazoa</taxon>
        <taxon>Spiralia</taxon>
        <taxon>Lophotrochozoa</taxon>
        <taxon>Mollusca</taxon>
        <taxon>Gastropoda</taxon>
        <taxon>Heterobranchia</taxon>
        <taxon>Euthyneura</taxon>
        <taxon>Panpulmonata</taxon>
        <taxon>Sacoglossa</taxon>
        <taxon>Placobranchoidea</taxon>
        <taxon>Plakobranchidae</taxon>
        <taxon>Elysia</taxon>
    </lineage>
</organism>
<protein>
    <submittedName>
        <fullName evidence="1">Uncharacterized protein</fullName>
    </submittedName>
</protein>
<dbReference type="EMBL" id="JAWDGP010000310">
    <property type="protein sequence ID" value="KAK3801484.1"/>
    <property type="molecule type" value="Genomic_DNA"/>
</dbReference>
<dbReference type="Proteomes" id="UP001283361">
    <property type="component" value="Unassembled WGS sequence"/>
</dbReference>
<reference evidence="1" key="1">
    <citation type="journal article" date="2023" name="G3 (Bethesda)">
        <title>A reference genome for the long-term kleptoplast-retaining sea slug Elysia crispata morphotype clarki.</title>
        <authorList>
            <person name="Eastman K.E."/>
            <person name="Pendleton A.L."/>
            <person name="Shaikh M.A."/>
            <person name="Suttiyut T."/>
            <person name="Ogas R."/>
            <person name="Tomko P."/>
            <person name="Gavelis G."/>
            <person name="Widhalm J.R."/>
            <person name="Wisecaver J.H."/>
        </authorList>
    </citation>
    <scope>NUCLEOTIDE SEQUENCE</scope>
    <source>
        <strain evidence="1">ECLA1</strain>
    </source>
</reference>
<dbReference type="AlphaFoldDB" id="A0AAE1B8N1"/>
<keyword evidence="2" id="KW-1185">Reference proteome</keyword>